<gene>
    <name evidence="1" type="ORF">CEUR00632_LOCUS11157</name>
</gene>
<reference evidence="1" key="1">
    <citation type="submission" date="2021-01" db="EMBL/GenBank/DDBJ databases">
        <authorList>
            <person name="Corre E."/>
            <person name="Pelletier E."/>
            <person name="Niang G."/>
            <person name="Scheremetjew M."/>
            <person name="Finn R."/>
            <person name="Kale V."/>
            <person name="Holt S."/>
            <person name="Cochrane G."/>
            <person name="Meng A."/>
            <person name="Brown T."/>
            <person name="Cohen L."/>
        </authorList>
    </citation>
    <scope>NUCLEOTIDE SEQUENCE</scope>
    <source>
        <strain evidence="1">CCMP219</strain>
    </source>
</reference>
<proteinExistence type="predicted"/>
<evidence type="ECO:0000313" key="1">
    <source>
        <dbReference type="EMBL" id="CAD8291838.1"/>
    </source>
</evidence>
<organism evidence="1">
    <name type="scientific">Chlamydomonas euryale</name>
    <dbReference type="NCBI Taxonomy" id="1486919"/>
    <lineage>
        <taxon>Eukaryota</taxon>
        <taxon>Viridiplantae</taxon>
        <taxon>Chlorophyta</taxon>
        <taxon>core chlorophytes</taxon>
        <taxon>Chlorophyceae</taxon>
        <taxon>CS clade</taxon>
        <taxon>Chlamydomonadales</taxon>
        <taxon>Chlamydomonadaceae</taxon>
        <taxon>Chlamydomonas</taxon>
    </lineage>
</organism>
<dbReference type="EMBL" id="HBEC01024428">
    <property type="protein sequence ID" value="CAD8291838.1"/>
    <property type="molecule type" value="Transcribed_RNA"/>
</dbReference>
<name>A0A7R9VES7_9CHLO</name>
<accession>A0A7R9VES7</accession>
<protein>
    <submittedName>
        <fullName evidence="1">Uncharacterized protein</fullName>
    </submittedName>
</protein>
<dbReference type="AlphaFoldDB" id="A0A7R9VES7"/>
<sequence length="156" mass="17225">MAMAITCWDDVCGFTRVWQQAKTKSGCCKRLALRPALASVVPLSPPKTNDDVIDGRRIRAPWPARKRSRIWGNQKASVGSLSMSVHVCVQKCLNSSGHVGTRSCLLRCRRRRSAVSTESILLPRSAAAAAARLPSCRCFRKRTCSTTLLRCSVPPW</sequence>